<dbReference type="RefSeq" id="WP_012806068.1">
    <property type="nucleotide sequence ID" value="NC_013190.1"/>
</dbReference>
<dbReference type="EMBL" id="JDVG02000010">
    <property type="protein sequence ID" value="KFB74617.1"/>
    <property type="molecule type" value="Genomic_DNA"/>
</dbReference>
<name>A0A080M050_9PROT</name>
<organism evidence="1 2">
    <name type="scientific">Candidatus Accumulibacter phosphatis</name>
    <dbReference type="NCBI Taxonomy" id="327160"/>
    <lineage>
        <taxon>Bacteria</taxon>
        <taxon>Pseudomonadati</taxon>
        <taxon>Pseudomonadota</taxon>
        <taxon>Betaproteobacteria</taxon>
        <taxon>Candidatus Accumulibacter</taxon>
    </lineage>
</organism>
<sequence length="141" mass="15313">MKTVFAIAGLAVLALTGCVGHTHDLAPESGNPEATIGTFTHEGREGPAMVLEFKGQRFAAQGFAIRRDANIAALQQHDRRSMRPSWVSAGSNPEHYEYSATPELRATDGAVLRCTLTWPARQAPAGYCETREGTRIAVRFD</sequence>
<comment type="caution">
    <text evidence="1">The sequence shown here is derived from an EMBL/GenBank/DDBJ whole genome shotgun (WGS) entry which is preliminary data.</text>
</comment>
<evidence type="ECO:0000313" key="1">
    <source>
        <dbReference type="EMBL" id="KFB74617.1"/>
    </source>
</evidence>
<accession>A0A080M050</accession>
<dbReference type="Proteomes" id="UP000020077">
    <property type="component" value="Unassembled WGS sequence"/>
</dbReference>
<dbReference type="PROSITE" id="PS51257">
    <property type="entry name" value="PROKAR_LIPOPROTEIN"/>
    <property type="match status" value="1"/>
</dbReference>
<reference evidence="1 2" key="1">
    <citation type="submission" date="2014-02" db="EMBL/GenBank/DDBJ databases">
        <title>Expanding our view of genomic diversity in Candidatus Accumulibacter clades.</title>
        <authorList>
            <person name="Skennerton C.T."/>
            <person name="Barr J.J."/>
            <person name="Slater F.R."/>
            <person name="Bond P.L."/>
            <person name="Tyson G.W."/>
        </authorList>
    </citation>
    <scope>NUCLEOTIDE SEQUENCE [LARGE SCALE GENOMIC DNA]</scope>
    <source>
        <strain evidence="2">BA-91</strain>
    </source>
</reference>
<gene>
    <name evidence="1" type="ORF">AW09_000051</name>
</gene>
<evidence type="ECO:0008006" key="3">
    <source>
        <dbReference type="Google" id="ProtNLM"/>
    </source>
</evidence>
<dbReference type="AlphaFoldDB" id="A0A080M050"/>
<evidence type="ECO:0000313" key="2">
    <source>
        <dbReference type="Proteomes" id="UP000020077"/>
    </source>
</evidence>
<protein>
    <recommendedName>
        <fullName evidence="3">Lipoprotein</fullName>
    </recommendedName>
</protein>
<proteinExistence type="predicted"/>